<dbReference type="EMBL" id="QXED01000003">
    <property type="protein sequence ID" value="RIV23923.1"/>
    <property type="molecule type" value="Genomic_DNA"/>
</dbReference>
<dbReference type="SUPFAM" id="SSF53335">
    <property type="entry name" value="S-adenosyl-L-methionine-dependent methyltransferases"/>
    <property type="match status" value="1"/>
</dbReference>
<dbReference type="Gene3D" id="3.40.50.150">
    <property type="entry name" value="Vaccinia Virus protein VP39"/>
    <property type="match status" value="1"/>
</dbReference>
<reference evidence="3 4" key="1">
    <citation type="submission" date="2018-08" db="EMBL/GenBank/DDBJ databases">
        <title>Fibrisoma montanum sp. nov., isolated from Danxia mountain soil.</title>
        <authorList>
            <person name="Huang Y."/>
        </authorList>
    </citation>
    <scope>NUCLEOTIDE SEQUENCE [LARGE SCALE GENOMIC DNA]</scope>
    <source>
        <strain evidence="3 4">HYT19</strain>
    </source>
</reference>
<feature type="transmembrane region" description="Helical" evidence="2">
    <location>
        <begin position="426"/>
        <end position="445"/>
    </location>
</feature>
<dbReference type="RefSeq" id="WP_119668139.1">
    <property type="nucleotide sequence ID" value="NZ_QXED01000003.1"/>
</dbReference>
<gene>
    <name evidence="3" type="ORF">DYU11_13240</name>
</gene>
<keyword evidence="1" id="KW-0745">Spermidine biosynthesis</keyword>
<keyword evidence="2" id="KW-0472">Membrane</keyword>
<organism evidence="3 4">
    <name type="scientific">Fibrisoma montanum</name>
    <dbReference type="NCBI Taxonomy" id="2305895"/>
    <lineage>
        <taxon>Bacteria</taxon>
        <taxon>Pseudomonadati</taxon>
        <taxon>Bacteroidota</taxon>
        <taxon>Cytophagia</taxon>
        <taxon>Cytophagales</taxon>
        <taxon>Spirosomataceae</taxon>
        <taxon>Fibrisoma</taxon>
    </lineage>
</organism>
<feature type="transmembrane region" description="Helical" evidence="2">
    <location>
        <begin position="83"/>
        <end position="101"/>
    </location>
</feature>
<feature type="transmembrane region" description="Helical" evidence="2">
    <location>
        <begin position="452"/>
        <end position="469"/>
    </location>
</feature>
<dbReference type="Gene3D" id="1.20.1250.20">
    <property type="entry name" value="MFS general substrate transporter like domains"/>
    <property type="match status" value="1"/>
</dbReference>
<dbReference type="AlphaFoldDB" id="A0A418MC19"/>
<dbReference type="PANTHER" id="PTHR11558">
    <property type="entry name" value="SPERMIDINE/SPERMINE SYNTHASE"/>
    <property type="match status" value="1"/>
</dbReference>
<dbReference type="OrthoDB" id="9793120at2"/>
<feature type="transmembrane region" description="Helical" evidence="2">
    <location>
        <begin position="308"/>
        <end position="328"/>
    </location>
</feature>
<name>A0A418MC19_9BACT</name>
<keyword evidence="4" id="KW-1185">Reference proteome</keyword>
<dbReference type="Pfam" id="PF01564">
    <property type="entry name" value="Spermine_synth"/>
    <property type="match status" value="1"/>
</dbReference>
<dbReference type="InterPro" id="IPR036259">
    <property type="entry name" value="MFS_trans_sf"/>
</dbReference>
<accession>A0A418MC19</accession>
<sequence length="763" mass="83722">MIDSLPTTSSRRLSIPVLILLLLFFLSGFAALQYQVVWQRLLVFYTGSDTVSISLIVSAFMSGLGLGYLVGGRLADRSSAGTNLRYFVGAELGIMAFAALSKTILYDYLYASAPALGDSPVILYGVVFGVLLLPTFLMGVSLPVLSRAFRFGTMGQQARYISLLYFINTLGAAFGALLTGFLLVRRLGYDNAIWVGVAFNGICALSALWLGRRWLSTAESVDPTEAGNPAPLSFTPELTAWSVQYFLSGFAALSLELIWFRVLDILIKSVSLTFSVLLAIYLGSMAIGTLVGTWLTRSGRSAAWRERAFLTAQTVLYGYTALSLTVFINSVRQVPGLRFLWDYFTSGEPILSPGFSVFTYGAVPLFLLFVPTFLMGLSFALSQSLIQDNYAEVGRKVGWLQFINIVGSALGAWAITWVGFPLYGTATMLRVITSLSVVYAGILFARQYWRPLTTSVIVVLLLLAILTIPRPARFWQLLNGVEQPGSFLFDENESAVSVIKMAPNRASGVVFVNGLGQSGLPFVIDEVHTLLGALPVMIHPTPEHVAVIGLGSAGTVNGIAGRAETRRIDCFEIASNQAEVLAEYAAQANDTAVNAVLSDPRLRLIFRDGRYAIRNRNVFYDVIEADALRPSSAYSGNVYSQEYFELIRSRLKPGGLAVTWCPTARVLNTFRSVFPYVAYCDRLVLIGSNQPIRLDWPSIRQRAGSAFSRRHYGRSGIDILALLEKYRADLRLLPAGTRVTGEINTDLFPRDEYSIRTSDRAAF</sequence>
<keyword evidence="2" id="KW-0812">Transmembrane</keyword>
<dbReference type="Proteomes" id="UP000283523">
    <property type="component" value="Unassembled WGS sequence"/>
</dbReference>
<dbReference type="PANTHER" id="PTHR11558:SF11">
    <property type="entry name" value="SPERMIDINE SYNTHASE"/>
    <property type="match status" value="1"/>
</dbReference>
<dbReference type="InterPro" id="IPR001045">
    <property type="entry name" value="Spermi_synthase"/>
</dbReference>
<dbReference type="GO" id="GO:0004766">
    <property type="term" value="F:spermidine synthase activity"/>
    <property type="evidence" value="ECO:0007669"/>
    <property type="project" value="TreeGrafter"/>
</dbReference>
<feature type="transmembrane region" description="Helical" evidence="2">
    <location>
        <begin position="402"/>
        <end position="420"/>
    </location>
</feature>
<dbReference type="GO" id="GO:0005829">
    <property type="term" value="C:cytosol"/>
    <property type="evidence" value="ECO:0007669"/>
    <property type="project" value="TreeGrafter"/>
</dbReference>
<proteinExistence type="predicted"/>
<protein>
    <submittedName>
        <fullName evidence="3">Spermine synthase</fullName>
    </submittedName>
</protein>
<feature type="transmembrane region" description="Helical" evidence="2">
    <location>
        <begin position="191"/>
        <end position="210"/>
    </location>
</feature>
<feature type="transmembrane region" description="Helical" evidence="2">
    <location>
        <begin position="121"/>
        <end position="142"/>
    </location>
</feature>
<feature type="transmembrane region" description="Helical" evidence="2">
    <location>
        <begin position="163"/>
        <end position="185"/>
    </location>
</feature>
<comment type="caution">
    <text evidence="3">The sequence shown here is derived from an EMBL/GenBank/DDBJ whole genome shotgun (WGS) entry which is preliminary data.</text>
</comment>
<dbReference type="SUPFAM" id="SSF103473">
    <property type="entry name" value="MFS general substrate transporter"/>
    <property type="match status" value="1"/>
</dbReference>
<evidence type="ECO:0000313" key="4">
    <source>
        <dbReference type="Proteomes" id="UP000283523"/>
    </source>
</evidence>
<feature type="transmembrane region" description="Helical" evidence="2">
    <location>
        <begin position="52"/>
        <end position="71"/>
    </location>
</feature>
<evidence type="ECO:0000256" key="2">
    <source>
        <dbReference type="SAM" id="Phobius"/>
    </source>
</evidence>
<evidence type="ECO:0000256" key="1">
    <source>
        <dbReference type="ARBA" id="ARBA00023066"/>
    </source>
</evidence>
<feature type="transmembrane region" description="Helical" evidence="2">
    <location>
        <begin position="272"/>
        <end position="296"/>
    </location>
</feature>
<dbReference type="GO" id="GO:0008295">
    <property type="term" value="P:spermidine biosynthetic process"/>
    <property type="evidence" value="ECO:0007669"/>
    <property type="project" value="UniProtKB-KW"/>
</dbReference>
<dbReference type="InterPro" id="IPR029063">
    <property type="entry name" value="SAM-dependent_MTases_sf"/>
</dbReference>
<feature type="transmembrane region" description="Helical" evidence="2">
    <location>
        <begin position="12"/>
        <end position="32"/>
    </location>
</feature>
<feature type="transmembrane region" description="Helical" evidence="2">
    <location>
        <begin position="238"/>
        <end position="260"/>
    </location>
</feature>
<feature type="transmembrane region" description="Helical" evidence="2">
    <location>
        <begin position="357"/>
        <end position="381"/>
    </location>
</feature>
<keyword evidence="2" id="KW-1133">Transmembrane helix</keyword>
<dbReference type="NCBIfam" id="NF037959">
    <property type="entry name" value="MFS_SpdSyn"/>
    <property type="match status" value="1"/>
</dbReference>
<evidence type="ECO:0000313" key="3">
    <source>
        <dbReference type="EMBL" id="RIV23923.1"/>
    </source>
</evidence>